<dbReference type="InterPro" id="IPR014729">
    <property type="entry name" value="Rossmann-like_a/b/a_fold"/>
</dbReference>
<gene>
    <name evidence="2" type="ORF">ACFP81_14750</name>
    <name evidence="3" type="ORF">ACFP81_15160</name>
</gene>
<feature type="domain" description="Sulphate adenylyltransferase catalytic" evidence="1">
    <location>
        <begin position="16"/>
        <end position="204"/>
    </location>
</feature>
<evidence type="ECO:0000259" key="1">
    <source>
        <dbReference type="Pfam" id="PF01747"/>
    </source>
</evidence>
<dbReference type="PANTHER" id="PTHR43509:SF1">
    <property type="entry name" value="SULFATE ADENYLYLTRANSFERASE"/>
    <property type="match status" value="1"/>
</dbReference>
<comment type="caution">
    <text evidence="2">The sequence shown here is derived from an EMBL/GenBank/DDBJ whole genome shotgun (WGS) entry which is preliminary data.</text>
</comment>
<dbReference type="PANTHER" id="PTHR43509">
    <property type="match status" value="1"/>
</dbReference>
<keyword evidence="4" id="KW-1185">Reference proteome</keyword>
<protein>
    <recommendedName>
        <fullName evidence="1">Sulphate adenylyltransferase catalytic domain-containing protein</fullName>
    </recommendedName>
</protein>
<reference evidence="4" key="2">
    <citation type="journal article" date="2019" name="Int. J. Syst. Evol. Microbiol.">
        <title>The Global Catalogue of Microorganisms (GCM) 10K type strain sequencing project: providing services to taxonomists for standard genome sequencing and annotation.</title>
        <authorList>
            <consortium name="The Broad Institute Genomics Platform"/>
            <consortium name="The Broad Institute Genome Sequencing Center for Infectious Disease"/>
            <person name="Wu L."/>
            <person name="Ma J."/>
        </authorList>
    </citation>
    <scope>NUCLEOTIDE SEQUENCE [LARGE SCALE GENOMIC DNA]</scope>
    <source>
        <strain evidence="4">CGMCC 1.15772</strain>
    </source>
</reference>
<accession>A0ABW1YGK6</accession>
<dbReference type="SUPFAM" id="SSF52374">
    <property type="entry name" value="Nucleotidylyl transferase"/>
    <property type="match status" value="1"/>
</dbReference>
<evidence type="ECO:0000313" key="3">
    <source>
        <dbReference type="EMBL" id="MFC6593222.1"/>
    </source>
</evidence>
<dbReference type="RefSeq" id="WP_380084274.1">
    <property type="nucleotide sequence ID" value="NZ_JBHSWD010000006.1"/>
</dbReference>
<evidence type="ECO:0000313" key="2">
    <source>
        <dbReference type="EMBL" id="MFC6593148.1"/>
    </source>
</evidence>
<dbReference type="Pfam" id="PF01747">
    <property type="entry name" value="ATP-sulfurylase"/>
    <property type="match status" value="1"/>
</dbReference>
<name>A0ABW1YGK6_9DEIO</name>
<organism evidence="2 4">
    <name type="scientific">Deinococcus lacus</name>
    <dbReference type="NCBI Taxonomy" id="392561"/>
    <lineage>
        <taxon>Bacteria</taxon>
        <taxon>Thermotogati</taxon>
        <taxon>Deinococcota</taxon>
        <taxon>Deinococci</taxon>
        <taxon>Deinococcales</taxon>
        <taxon>Deinococcaceae</taxon>
        <taxon>Deinococcus</taxon>
    </lineage>
</organism>
<dbReference type="EMBL" id="JBHSWD010000006">
    <property type="protein sequence ID" value="MFC6593222.1"/>
    <property type="molecule type" value="Genomic_DNA"/>
</dbReference>
<dbReference type="Gene3D" id="3.40.50.620">
    <property type="entry name" value="HUPs"/>
    <property type="match status" value="1"/>
</dbReference>
<sequence length="206" mass="22295">MGWGPVRLLEPPGSDAPQAVREKLAQRGWRTVAAFQTRNPPHAGHVRLLQAALAQVDGLLLHPLTGPVESGDLDAEQRWAAYEWLAEHLGRVVLAPYPAAMRYAGPREALTHAASRRNYGVTHFIVGRDHAGVGQFYPPDAARQTLEAAAQVLGLSILSFPEAQYCPVCAAAVLPQDCPHDPQGWWPISGTAVRDSLKRGSPRPNG</sequence>
<reference evidence="2" key="3">
    <citation type="submission" date="2024-09" db="EMBL/GenBank/DDBJ databases">
        <authorList>
            <person name="Sun Q."/>
            <person name="Mori K."/>
        </authorList>
    </citation>
    <scope>NUCLEOTIDE SEQUENCE</scope>
    <source>
        <strain evidence="2">NBRC 112440</strain>
    </source>
</reference>
<dbReference type="InterPro" id="IPR024951">
    <property type="entry name" value="Sulfurylase_cat_dom"/>
</dbReference>
<dbReference type="EMBL" id="JBHSWD010000006">
    <property type="protein sequence ID" value="MFC6593148.1"/>
    <property type="molecule type" value="Genomic_DNA"/>
</dbReference>
<reference evidence="2" key="1">
    <citation type="journal article" date="2014" name="Int. J. Syst. Evol. Microbiol.">
        <title>Complete genome of a new Firmicutes species belonging to the dominant human colonic microbiota ('Ruminococcus bicirculans') reveals two chromosomes and a selective capacity to utilize plant glucans.</title>
        <authorList>
            <consortium name="NISC Comparative Sequencing Program"/>
            <person name="Wegmann U."/>
            <person name="Louis P."/>
            <person name="Goesmann A."/>
            <person name="Henrissat B."/>
            <person name="Duncan S.H."/>
            <person name="Flint H.J."/>
        </authorList>
    </citation>
    <scope>NUCLEOTIDE SEQUENCE</scope>
    <source>
        <strain evidence="2">NBRC 112440</strain>
    </source>
</reference>
<evidence type="ECO:0000313" key="4">
    <source>
        <dbReference type="Proteomes" id="UP001596297"/>
    </source>
</evidence>
<dbReference type="Proteomes" id="UP001596297">
    <property type="component" value="Unassembled WGS sequence"/>
</dbReference>
<proteinExistence type="predicted"/>